<sequence>MTTPRAGVRVPQWVFDELPGELSEKARRAAALMRSPDEVMSPRTLRGMTAGKLSFAQTLVRRMAENRWRITLRECDVAEDGTGYMAYDIRAEERRLSFGVFVYPPFPPGHQRLFRDTRVEFFGILLDGPADKQRFLRERREFDAHVWRGRTDPKVYGWTIASRGTRTFDEVVDALARGEQPAVSSLDANGGYILRNGGYYGNGRMGTRAWQSHARHGGPLSMPYHIDLFCVYLWRLVSLDLVEATARVRDVRAVALDPRIRRHIGIGNSSGLGTVAALVRWPARLSAFMLTRELGFAYAAAQPADPGRIRRLASLLANAASTYAGAPEAAADLIEPRGDVAAALLRARDDLHALLEADGDATERTWPALLEAVDGYGSVEAAEVVRGLLLELYPEAGEFSRVTRAGMQRPQAVDPTMTVGEVRALLEEHFGWALTLDLESPGKREFFWYRSEENGENRRGERSVDVGVERETVIDVAGMTRRLHDFLASVPGDVGIGRFLLEEPEHSLSVARVQLAATSPYSELRASVCDADFLASNGIRCFLSVLGIELPTPHSGRWVRGLFYRGAPLPEDLADGHEGEWGIGAQGATENTVVRT</sequence>
<accession>A0ABW0ZV29</accession>
<keyword evidence="2" id="KW-1185">Reference proteome</keyword>
<comment type="caution">
    <text evidence="1">The sequence shown here is derived from an EMBL/GenBank/DDBJ whole genome shotgun (WGS) entry which is preliminary data.</text>
</comment>
<reference evidence="2" key="1">
    <citation type="journal article" date="2019" name="Int. J. Syst. Evol. Microbiol.">
        <title>The Global Catalogue of Microorganisms (GCM) 10K type strain sequencing project: providing services to taxonomists for standard genome sequencing and annotation.</title>
        <authorList>
            <consortium name="The Broad Institute Genomics Platform"/>
            <consortium name="The Broad Institute Genome Sequencing Center for Infectious Disease"/>
            <person name="Wu L."/>
            <person name="Ma J."/>
        </authorList>
    </citation>
    <scope>NUCLEOTIDE SEQUENCE [LARGE SCALE GENOMIC DNA]</scope>
    <source>
        <strain evidence="2">KCTC 42087</strain>
    </source>
</reference>
<gene>
    <name evidence="1" type="ORF">ACFPZN_09040</name>
</gene>
<organism evidence="1 2">
    <name type="scientific">Actinomadura rugatobispora</name>
    <dbReference type="NCBI Taxonomy" id="1994"/>
    <lineage>
        <taxon>Bacteria</taxon>
        <taxon>Bacillati</taxon>
        <taxon>Actinomycetota</taxon>
        <taxon>Actinomycetes</taxon>
        <taxon>Streptosporangiales</taxon>
        <taxon>Thermomonosporaceae</taxon>
        <taxon>Actinomadura</taxon>
    </lineage>
</organism>
<evidence type="ECO:0000313" key="2">
    <source>
        <dbReference type="Proteomes" id="UP001596074"/>
    </source>
</evidence>
<dbReference type="Proteomes" id="UP001596074">
    <property type="component" value="Unassembled WGS sequence"/>
</dbReference>
<dbReference type="RefSeq" id="WP_378281374.1">
    <property type="nucleotide sequence ID" value="NZ_JBHSON010000010.1"/>
</dbReference>
<dbReference type="EMBL" id="JBHSON010000010">
    <property type="protein sequence ID" value="MFC5745749.1"/>
    <property type="molecule type" value="Genomic_DNA"/>
</dbReference>
<evidence type="ECO:0000313" key="1">
    <source>
        <dbReference type="EMBL" id="MFC5745749.1"/>
    </source>
</evidence>
<proteinExistence type="predicted"/>
<name>A0ABW0ZV29_9ACTN</name>
<protein>
    <submittedName>
        <fullName evidence="1">Uncharacterized protein</fullName>
    </submittedName>
</protein>